<reference evidence="7" key="1">
    <citation type="submission" date="2022-12" db="EMBL/GenBank/DDBJ databases">
        <authorList>
            <person name="Brejova B."/>
        </authorList>
    </citation>
    <scope>NUCLEOTIDE SEQUENCE</scope>
</reference>
<feature type="region of interest" description="Disordered" evidence="5">
    <location>
        <begin position="301"/>
        <end position="490"/>
    </location>
</feature>
<feature type="compositionally biased region" description="Low complexity" evidence="5">
    <location>
        <begin position="327"/>
        <end position="365"/>
    </location>
</feature>
<feature type="region of interest" description="Disordered" evidence="5">
    <location>
        <begin position="229"/>
        <end position="253"/>
    </location>
</feature>
<protein>
    <recommendedName>
        <fullName evidence="6">Exocyst complex component Sec3 PIP2-binding N-terminal domain-containing protein</fullName>
    </recommendedName>
</protein>
<keyword evidence="8" id="KW-1185">Reference proteome</keyword>
<dbReference type="InterPro" id="IPR019160">
    <property type="entry name" value="Sec3_CC"/>
</dbReference>
<keyword evidence="3" id="KW-0268">Exocytosis</keyword>
<dbReference type="Gene3D" id="2.30.29.90">
    <property type="match status" value="1"/>
</dbReference>
<dbReference type="InterPro" id="IPR048628">
    <property type="entry name" value="Sec3_C"/>
</dbReference>
<feature type="compositionally biased region" description="Basic and acidic residues" evidence="5">
    <location>
        <begin position="440"/>
        <end position="455"/>
    </location>
</feature>
<keyword evidence="2" id="KW-0813">Transport</keyword>
<dbReference type="InterPro" id="IPR028258">
    <property type="entry name" value="Sec3-PIP2_bind"/>
</dbReference>
<sequence length="1479" mass="172181">MFKSPKKLLGKKHNNNNQPPSINTFQPPNGYNNSIQSGTMTPKRNSTSSSMAKVATPTSPNILNNPEHQRKLVTDKIILDCYSKTISHDGQKMHETSYIAHIGIIEYSNYPNQPPPPHLENVGSKKQRILVLCSKSSGRMQLQKGKKNDKNFYQIGRTWDLSELQCIRKINEDSMILELNKNYYWKCDEDDTRIWKFCRYLCQEYGSYMGKYPRLEGFTLDGFMLPETPKITNSPRSPRSPSSTSRSSSIKDKLKNKGKDLYKEMDFTSHGQLPVKPMKILSRDKETKLDSGFQERQNVFNQKPNYQQPAPPISKQPSQPSYQPLMQKQQSQYQAAAQSQPQVQKQPSISSQQPQYQAAAQSRPQVQKQPSISSQQAYQPQASLSKRSSLNQSTNSIQKSNTLHQSQSSLKSSSSSPQPQPIQTPSNTGSYSPHNHERRRSSDFKYSPHERKQSEPKINPSMNDSRQVSERSSHPYTTLYSKDNDSHSFVFNDTSQIDEKIEPKLDTVNETKPKGFEEFTNSLPERRKLAASAKSPDFGIEEITDESDNEQVLPKSNNNGLGISTSARSSQFIEESNKIEKNNEMQELEDMLDSHLNDDSFQFNKDEEKSFDEPVTVNEPEDVVPLHIVKKDEFERDAEIDEIFDDINWSIKTDSDLLLKNLTKEMNKVKQETVQQLVNVDLSNDKTNDIGSAIEEIENIKYIFQKMESSLKFILPEISSIDQSSNGLQVKYINKKLLFNDLKGVLDKVSVDHDKLKDISEFKSFNDINKIPSFERKLVSLYNAIATIRSQDENDDLSSLKALQQYQSTYEIVNTKFIKHFIKFIRGEFERLQFNDLNDLLIFKGLTLYIKEIGVIEFQELNHYFNQIYEKSLERYLNGKILKLKEPRISLPKFDEEEPEEEEEDDGEIPLRRRTVRKKKTTHGRKEHFESIRKQWSKTDNEIQDGTVVLEFIKDTISIITFMSNFINMFFHFYDSNHKFIDYMEKNEYEPNITNDLMNNLTVLFGNFINNFLKLNVSELIIPGILLQLEHFISETNEEFINYNFLSKISEKYKNQWNKFIQSQVDLINNSIIVANSGVLQNVKNVNYLLYHTETSIDNRDIRGLKIKNLIDKNYKLIGDSLINLFQREDPLLKNSDLDDKEREIRNVSILQNIFYTLQQVTDYSNNQQRLIDDLTKVFKKIESIYFEKQLHKTIGKLIEFINTYQSSKNLNKKYLKSLLTRYSQKDIQLKVSEIYKKIEKHFKLEDAIFEKDLIDKLWSDLELIFIDYFTKLNNILRTERDIDYQVRIGAISFINIHPNVLLSIIPPLSILGYFGNKIFHRWQYEINVKIIGTTAKSDEIVSIEPYDETSMKNVLDGIDNEFEYLKSKILPIVNSRIIDYISKNGTNEITKPLIVDSQFNINIFENDIENWITSSIKINGENHQFIKFSLPYYNDKNRSKRLGVMQVFLLKLKQEEYKIGIEINPLAWKTKKFYFTKI</sequence>
<dbReference type="GO" id="GO:0005886">
    <property type="term" value="C:plasma membrane"/>
    <property type="evidence" value="ECO:0007669"/>
    <property type="project" value="TreeGrafter"/>
</dbReference>
<dbReference type="GO" id="GO:0000145">
    <property type="term" value="C:exocyst"/>
    <property type="evidence" value="ECO:0007669"/>
    <property type="project" value="InterPro"/>
</dbReference>
<organism evidence="7 8">
    <name type="scientific">Candida verbasci</name>
    <dbReference type="NCBI Taxonomy" id="1227364"/>
    <lineage>
        <taxon>Eukaryota</taxon>
        <taxon>Fungi</taxon>
        <taxon>Dikarya</taxon>
        <taxon>Ascomycota</taxon>
        <taxon>Saccharomycotina</taxon>
        <taxon>Pichiomycetes</taxon>
        <taxon>Debaryomycetaceae</taxon>
        <taxon>Candida/Lodderomyces clade</taxon>
        <taxon>Candida</taxon>
    </lineage>
</organism>
<comment type="similarity">
    <text evidence="1">Belongs to the SEC3 family.</text>
</comment>
<evidence type="ECO:0000256" key="4">
    <source>
        <dbReference type="ARBA" id="ARBA00023054"/>
    </source>
</evidence>
<gene>
    <name evidence="7" type="ORF">CANVERA_P3611</name>
</gene>
<comment type="caution">
    <text evidence="7">The sequence shown here is derived from an EMBL/GenBank/DDBJ whole genome shotgun (WGS) entry which is preliminary data.</text>
</comment>
<dbReference type="Pfam" id="PF09763">
    <property type="entry name" value="Sec3_CC"/>
    <property type="match status" value="1"/>
</dbReference>
<evidence type="ECO:0000256" key="5">
    <source>
        <dbReference type="SAM" id="MobiDB-lite"/>
    </source>
</evidence>
<evidence type="ECO:0000313" key="8">
    <source>
        <dbReference type="Proteomes" id="UP001152885"/>
    </source>
</evidence>
<dbReference type="GO" id="GO:0005546">
    <property type="term" value="F:phosphatidylinositol-4,5-bisphosphate binding"/>
    <property type="evidence" value="ECO:0007669"/>
    <property type="project" value="TreeGrafter"/>
</dbReference>
<evidence type="ECO:0000256" key="3">
    <source>
        <dbReference type="ARBA" id="ARBA00022483"/>
    </source>
</evidence>
<feature type="domain" description="Exocyst complex component Sec3 PIP2-binding N-terminal" evidence="6">
    <location>
        <begin position="123"/>
        <end position="208"/>
    </location>
</feature>
<feature type="compositionally biased region" description="Polar residues" evidence="5">
    <location>
        <begin position="366"/>
        <end position="404"/>
    </location>
</feature>
<evidence type="ECO:0000259" key="6">
    <source>
        <dbReference type="SMART" id="SM01313"/>
    </source>
</evidence>
<dbReference type="GO" id="GO:0006887">
    <property type="term" value="P:exocytosis"/>
    <property type="evidence" value="ECO:0007669"/>
    <property type="project" value="UniProtKB-KW"/>
</dbReference>
<evidence type="ECO:0000256" key="1">
    <source>
        <dbReference type="ARBA" id="ARBA00006518"/>
    </source>
</evidence>
<dbReference type="PANTHER" id="PTHR16092">
    <property type="entry name" value="SEC3/SYNTAXIN-RELATED"/>
    <property type="match status" value="1"/>
</dbReference>
<feature type="compositionally biased region" description="Basic residues" evidence="5">
    <location>
        <begin position="1"/>
        <end position="14"/>
    </location>
</feature>
<evidence type="ECO:0000313" key="7">
    <source>
        <dbReference type="EMBL" id="CAI5759102.1"/>
    </source>
</evidence>
<feature type="region of interest" description="Disordered" evidence="5">
    <location>
        <begin position="1"/>
        <end position="65"/>
    </location>
</feature>
<feature type="compositionally biased region" description="Low complexity" evidence="5">
    <location>
        <begin position="234"/>
        <end position="248"/>
    </location>
</feature>
<dbReference type="SMART" id="SM01313">
    <property type="entry name" value="Sec3-PIP2_bind"/>
    <property type="match status" value="1"/>
</dbReference>
<dbReference type="PANTHER" id="PTHR16092:SF14">
    <property type="entry name" value="EXOCYST COMPLEX COMPONENT 1 ISOFORM X1"/>
    <property type="match status" value="1"/>
</dbReference>
<feature type="compositionally biased region" description="Low complexity" evidence="5">
    <location>
        <begin position="405"/>
        <end position="426"/>
    </location>
</feature>
<dbReference type="OrthoDB" id="27109at2759"/>
<evidence type="ECO:0000256" key="2">
    <source>
        <dbReference type="ARBA" id="ARBA00022448"/>
    </source>
</evidence>
<dbReference type="GO" id="GO:0006893">
    <property type="term" value="P:Golgi to plasma membrane transport"/>
    <property type="evidence" value="ECO:0007669"/>
    <property type="project" value="TreeGrafter"/>
</dbReference>
<feature type="compositionally biased region" description="Polar residues" evidence="5">
    <location>
        <begin position="474"/>
        <end position="490"/>
    </location>
</feature>
<proteinExistence type="inferred from homology"/>
<dbReference type="Pfam" id="PF20654">
    <property type="entry name" value="Sec3_C-term"/>
    <property type="match status" value="1"/>
</dbReference>
<dbReference type="Pfam" id="PF15277">
    <property type="entry name" value="Sec3-PIP2_bind"/>
    <property type="match status" value="1"/>
</dbReference>
<accession>A0A9W4TXY2</accession>
<dbReference type="EMBL" id="CANTUO010000004">
    <property type="protein sequence ID" value="CAI5759102.1"/>
    <property type="molecule type" value="Genomic_DNA"/>
</dbReference>
<keyword evidence="4" id="KW-0175">Coiled coil</keyword>
<dbReference type="Proteomes" id="UP001152885">
    <property type="component" value="Unassembled WGS sequence"/>
</dbReference>
<name>A0A9W4TXY2_9ASCO</name>
<feature type="compositionally biased region" description="Polar residues" evidence="5">
    <location>
        <begin position="315"/>
        <end position="326"/>
    </location>
</feature>
<feature type="compositionally biased region" description="Polar residues" evidence="5">
    <location>
        <begin position="18"/>
        <end position="65"/>
    </location>
</feature>